<dbReference type="AlphaFoldDB" id="X6M5K9"/>
<feature type="non-terminal residue" evidence="3">
    <location>
        <position position="166"/>
    </location>
</feature>
<dbReference type="SUPFAM" id="SSF52540">
    <property type="entry name" value="P-loop containing nucleoside triphosphate hydrolases"/>
    <property type="match status" value="1"/>
</dbReference>
<feature type="region of interest" description="Disordered" evidence="1">
    <location>
        <begin position="1"/>
        <end position="22"/>
    </location>
</feature>
<keyword evidence="4" id="KW-1185">Reference proteome</keyword>
<dbReference type="Proteomes" id="UP000023152">
    <property type="component" value="Unassembled WGS sequence"/>
</dbReference>
<organism evidence="3 4">
    <name type="scientific">Reticulomyxa filosa</name>
    <dbReference type="NCBI Taxonomy" id="46433"/>
    <lineage>
        <taxon>Eukaryota</taxon>
        <taxon>Sar</taxon>
        <taxon>Rhizaria</taxon>
        <taxon>Retaria</taxon>
        <taxon>Foraminifera</taxon>
        <taxon>Monothalamids</taxon>
        <taxon>Reticulomyxidae</taxon>
        <taxon>Reticulomyxa</taxon>
    </lineage>
</organism>
<proteinExistence type="predicted"/>
<dbReference type="InterPro" id="IPR027417">
    <property type="entry name" value="P-loop_NTPase"/>
</dbReference>
<dbReference type="InterPro" id="IPR007111">
    <property type="entry name" value="NACHT_NTPase"/>
</dbReference>
<keyword evidence="3" id="KW-0645">Protease</keyword>
<dbReference type="GO" id="GO:0006508">
    <property type="term" value="P:proteolysis"/>
    <property type="evidence" value="ECO:0007669"/>
    <property type="project" value="UniProtKB-KW"/>
</dbReference>
<reference evidence="3 4" key="1">
    <citation type="journal article" date="2013" name="Curr. Biol.">
        <title>The Genome of the Foraminiferan Reticulomyxa filosa.</title>
        <authorList>
            <person name="Glockner G."/>
            <person name="Hulsmann N."/>
            <person name="Schleicher M."/>
            <person name="Noegel A.A."/>
            <person name="Eichinger L."/>
            <person name="Gallinger C."/>
            <person name="Pawlowski J."/>
            <person name="Sierra R."/>
            <person name="Euteneuer U."/>
            <person name="Pillet L."/>
            <person name="Moustafa A."/>
            <person name="Platzer M."/>
            <person name="Groth M."/>
            <person name="Szafranski K."/>
            <person name="Schliwa M."/>
        </authorList>
    </citation>
    <scope>NUCLEOTIDE SEQUENCE [LARGE SCALE GENOMIC DNA]</scope>
</reference>
<dbReference type="Pfam" id="PF05729">
    <property type="entry name" value="NACHT"/>
    <property type="match status" value="1"/>
</dbReference>
<evidence type="ECO:0000313" key="4">
    <source>
        <dbReference type="Proteomes" id="UP000023152"/>
    </source>
</evidence>
<sequence length="166" mass="19765">MINKKEKEKSEEDEKDKDYNEENEKWLNSLDYPLIYENQTETIELQDIWNDKEDESKVRHISIRGEAGSGKSVLSQRIAYLWGNNQMWSHQFQYLLHIPLKNIINVFHRINENSDDEKKNESSDIEYLWSMVMNELHIPQWNSNDTKCIINSMNGLLLLLDGFDEI</sequence>
<dbReference type="EMBL" id="ASPP01024719">
    <property type="protein sequence ID" value="ETO08757.1"/>
    <property type="molecule type" value="Genomic_DNA"/>
</dbReference>
<name>X6M5K9_RETFI</name>
<comment type="caution">
    <text evidence="3">The sequence shown here is derived from an EMBL/GenBank/DDBJ whole genome shotgun (WGS) entry which is preliminary data.</text>
</comment>
<feature type="domain" description="NACHT" evidence="2">
    <location>
        <begin position="59"/>
        <end position="166"/>
    </location>
</feature>
<protein>
    <submittedName>
        <fullName evidence="3">Putative ATP-dependent protease subunit C (ClpC)</fullName>
    </submittedName>
</protein>
<evidence type="ECO:0000313" key="3">
    <source>
        <dbReference type="EMBL" id="ETO08757.1"/>
    </source>
</evidence>
<accession>X6M5K9</accession>
<evidence type="ECO:0000256" key="1">
    <source>
        <dbReference type="SAM" id="MobiDB-lite"/>
    </source>
</evidence>
<evidence type="ECO:0000259" key="2">
    <source>
        <dbReference type="PROSITE" id="PS50837"/>
    </source>
</evidence>
<dbReference type="PROSITE" id="PS50837">
    <property type="entry name" value="NACHT"/>
    <property type="match status" value="1"/>
</dbReference>
<gene>
    <name evidence="3" type="ORF">RFI_28630</name>
</gene>
<dbReference type="GO" id="GO:0008233">
    <property type="term" value="F:peptidase activity"/>
    <property type="evidence" value="ECO:0007669"/>
    <property type="project" value="UniProtKB-KW"/>
</dbReference>
<keyword evidence="3" id="KW-0378">Hydrolase</keyword>
<dbReference type="Gene3D" id="3.40.50.300">
    <property type="entry name" value="P-loop containing nucleotide triphosphate hydrolases"/>
    <property type="match status" value="1"/>
</dbReference>